<dbReference type="SMR" id="A0A894KQP4"/>
<feature type="transmembrane region" description="Helical" evidence="1">
    <location>
        <begin position="30"/>
        <end position="51"/>
    </location>
</feature>
<accession>A0A894KQP4</accession>
<evidence type="ECO:0000313" key="3">
    <source>
        <dbReference type="Proteomes" id="UP000423628"/>
    </source>
</evidence>
<organism evidence="2 3">
    <name type="scientific">African swine fever virus</name>
    <name type="common">ASFV</name>
    <dbReference type="NCBI Taxonomy" id="10497"/>
    <lineage>
        <taxon>Viruses</taxon>
        <taxon>Varidnaviria</taxon>
        <taxon>Bamfordvirae</taxon>
        <taxon>Nucleocytoviricota</taxon>
        <taxon>Pokkesviricetes</taxon>
        <taxon>Asfuvirales</taxon>
        <taxon>Asfarviridae</taxon>
        <taxon>Asfivirus</taxon>
        <taxon>Asfivirus haemorrhagiae</taxon>
    </lineage>
</organism>
<dbReference type="Proteomes" id="UP000423628">
    <property type="component" value="Segment"/>
</dbReference>
<organismHost>
    <name type="scientific">Ornithodoros</name>
    <name type="common">relapsing fever ticks</name>
    <dbReference type="NCBI Taxonomy" id="6937"/>
</organismHost>
<gene>
    <name evidence="2" type="ORF">I267L</name>
</gene>
<dbReference type="EMBL" id="MN394630">
    <property type="protein sequence ID" value="QRW43540.1"/>
    <property type="molecule type" value="Genomic_DNA"/>
</dbReference>
<organismHost>
    <name type="scientific">Phacochoerus africanus</name>
    <name type="common">Warthog</name>
    <dbReference type="NCBI Taxonomy" id="41426"/>
</organismHost>
<sequence length="267" mass="31659">MQEAVFIINLAKDAIVNIYPMLDKLRRDPVLFFLFLFIAILFAGMVVHHIYSMFNVYDCFFVWQCRSFQDSLYDGRVFLDPLTKHVAFKNRTVFGSLDMLWTANACRDVLPFLYDKLLHAGATEIVQVLDGRIWNVATSYPFTLGSSLMQKEYLLMVFTILIQMLEDHFFTCFTGLQGVGWQSYCIREWAFIKRAMVYVARLERKRPLFYFFKDWVDSAMQEQLQDFTSRIFFPIQNVHFSWDYNRLCPIFIIYLAHTAINVNQHQK</sequence>
<organismHost>
    <name type="scientific">Ornithodoros moubata</name>
    <name type="common">Soft tick</name>
    <name type="synonym">Argasid tick</name>
    <dbReference type="NCBI Taxonomy" id="6938"/>
</organismHost>
<keyword evidence="1" id="KW-0472">Membrane</keyword>
<name>A0A894KQP4_ASF</name>
<organismHost>
    <name type="scientific">Sus scrofa</name>
    <name type="common">Pig</name>
    <dbReference type="NCBI Taxonomy" id="9823"/>
</organismHost>
<organismHost>
    <name type="scientific">Potamochoerus larvatus</name>
    <name type="common">Bushpig</name>
    <dbReference type="NCBI Taxonomy" id="273792"/>
</organismHost>
<keyword evidence="1" id="KW-1133">Transmembrane helix</keyword>
<proteinExistence type="predicted"/>
<organismHost>
    <name type="scientific">Phacochoerus aethiopicus</name>
    <name type="common">Warthog</name>
    <dbReference type="NCBI Taxonomy" id="85517"/>
</organismHost>
<reference evidence="2 3" key="1">
    <citation type="submission" date="2019-08" db="EMBL/GenBank/DDBJ databases">
        <authorList>
            <person name="Ndlovu S.S."/>
        </authorList>
    </citation>
    <scope>NUCLEOTIDE SEQUENCE [LARGE SCALE GENOMIC DNA]</scope>
    <source>
        <strain evidence="2">SPEC_57</strain>
    </source>
</reference>
<evidence type="ECO:0000313" key="2">
    <source>
        <dbReference type="EMBL" id="QRW43540.1"/>
    </source>
</evidence>
<protein>
    <submittedName>
        <fullName evidence="2">PI267L</fullName>
    </submittedName>
</protein>
<keyword evidence="1" id="KW-0812">Transmembrane</keyword>
<evidence type="ECO:0000256" key="1">
    <source>
        <dbReference type="SAM" id="Phobius"/>
    </source>
</evidence>